<reference evidence="2" key="1">
    <citation type="journal article" date="2023" name="Mol. Phylogenet. Evol.">
        <title>Genome-scale phylogeny and comparative genomics of the fungal order Sordariales.</title>
        <authorList>
            <person name="Hensen N."/>
            <person name="Bonometti L."/>
            <person name="Westerberg I."/>
            <person name="Brannstrom I.O."/>
            <person name="Guillou S."/>
            <person name="Cros-Aarteil S."/>
            <person name="Calhoun S."/>
            <person name="Haridas S."/>
            <person name="Kuo A."/>
            <person name="Mondo S."/>
            <person name="Pangilinan J."/>
            <person name="Riley R."/>
            <person name="LaButti K."/>
            <person name="Andreopoulos B."/>
            <person name="Lipzen A."/>
            <person name="Chen C."/>
            <person name="Yan M."/>
            <person name="Daum C."/>
            <person name="Ng V."/>
            <person name="Clum A."/>
            <person name="Steindorff A."/>
            <person name="Ohm R.A."/>
            <person name="Martin F."/>
            <person name="Silar P."/>
            <person name="Natvig D.O."/>
            <person name="Lalanne C."/>
            <person name="Gautier V."/>
            <person name="Ament-Velasquez S.L."/>
            <person name="Kruys A."/>
            <person name="Hutchinson M.I."/>
            <person name="Powell A.J."/>
            <person name="Barry K."/>
            <person name="Miller A.N."/>
            <person name="Grigoriev I.V."/>
            <person name="Debuchy R."/>
            <person name="Gladieux P."/>
            <person name="Hiltunen Thoren M."/>
            <person name="Johannesson H."/>
        </authorList>
    </citation>
    <scope>NUCLEOTIDE SEQUENCE</scope>
    <source>
        <strain evidence="2">SMH4131-1</strain>
    </source>
</reference>
<evidence type="ECO:0000313" key="2">
    <source>
        <dbReference type="EMBL" id="KAK3320950.1"/>
    </source>
</evidence>
<feature type="compositionally biased region" description="Acidic residues" evidence="1">
    <location>
        <begin position="101"/>
        <end position="115"/>
    </location>
</feature>
<gene>
    <name evidence="2" type="ORF">B0T19DRAFT_431049</name>
</gene>
<comment type="caution">
    <text evidence="2">The sequence shown here is derived from an EMBL/GenBank/DDBJ whole genome shotgun (WGS) entry which is preliminary data.</text>
</comment>
<organism evidence="2 3">
    <name type="scientific">Cercophora scortea</name>
    <dbReference type="NCBI Taxonomy" id="314031"/>
    <lineage>
        <taxon>Eukaryota</taxon>
        <taxon>Fungi</taxon>
        <taxon>Dikarya</taxon>
        <taxon>Ascomycota</taxon>
        <taxon>Pezizomycotina</taxon>
        <taxon>Sordariomycetes</taxon>
        <taxon>Sordariomycetidae</taxon>
        <taxon>Sordariales</taxon>
        <taxon>Lasiosphaeriaceae</taxon>
        <taxon>Cercophora</taxon>
    </lineage>
</organism>
<feature type="compositionally biased region" description="Basic and acidic residues" evidence="1">
    <location>
        <begin position="122"/>
        <end position="134"/>
    </location>
</feature>
<proteinExistence type="predicted"/>
<feature type="compositionally biased region" description="Low complexity" evidence="1">
    <location>
        <begin position="65"/>
        <end position="84"/>
    </location>
</feature>
<dbReference type="AlphaFoldDB" id="A0AAE0I9H0"/>
<feature type="region of interest" description="Disordered" evidence="1">
    <location>
        <begin position="58"/>
        <end position="134"/>
    </location>
</feature>
<protein>
    <submittedName>
        <fullName evidence="2">Uncharacterized protein</fullName>
    </submittedName>
</protein>
<accession>A0AAE0I9H0</accession>
<evidence type="ECO:0000313" key="3">
    <source>
        <dbReference type="Proteomes" id="UP001286456"/>
    </source>
</evidence>
<name>A0AAE0I9H0_9PEZI</name>
<sequence>MAANGDRMTWNHAADHDLLSCLVQHLQPNQDQLRGVVRMMHGLGYPCSLKAITQHLQKLRRKEGANSPKPAAAKKPAGVKKSAGTGTPRKRKGKAAPVMDDNADVDDDEEGDEFEGTPSKKAKTEPVIKDEDDE</sequence>
<dbReference type="EMBL" id="JAUEPO010000005">
    <property type="protein sequence ID" value="KAK3320950.1"/>
    <property type="molecule type" value="Genomic_DNA"/>
</dbReference>
<dbReference type="Proteomes" id="UP001286456">
    <property type="component" value="Unassembled WGS sequence"/>
</dbReference>
<reference evidence="2" key="2">
    <citation type="submission" date="2023-06" db="EMBL/GenBank/DDBJ databases">
        <authorList>
            <consortium name="Lawrence Berkeley National Laboratory"/>
            <person name="Haridas S."/>
            <person name="Hensen N."/>
            <person name="Bonometti L."/>
            <person name="Westerberg I."/>
            <person name="Brannstrom I.O."/>
            <person name="Guillou S."/>
            <person name="Cros-Aarteil S."/>
            <person name="Calhoun S."/>
            <person name="Kuo A."/>
            <person name="Mondo S."/>
            <person name="Pangilinan J."/>
            <person name="Riley R."/>
            <person name="Labutti K."/>
            <person name="Andreopoulos B."/>
            <person name="Lipzen A."/>
            <person name="Chen C."/>
            <person name="Yanf M."/>
            <person name="Daum C."/>
            <person name="Ng V."/>
            <person name="Clum A."/>
            <person name="Steindorff A."/>
            <person name="Ohm R."/>
            <person name="Martin F."/>
            <person name="Silar P."/>
            <person name="Natvig D."/>
            <person name="Lalanne C."/>
            <person name="Gautier V."/>
            <person name="Ament-Velasquez S.L."/>
            <person name="Kruys A."/>
            <person name="Hutchinson M.I."/>
            <person name="Powell A.J."/>
            <person name="Barry K."/>
            <person name="Miller A.N."/>
            <person name="Grigoriev I.V."/>
            <person name="Debuchy R."/>
            <person name="Gladieux P."/>
            <person name="Thoren M.H."/>
            <person name="Johannesson H."/>
        </authorList>
    </citation>
    <scope>NUCLEOTIDE SEQUENCE</scope>
    <source>
        <strain evidence="2">SMH4131-1</strain>
    </source>
</reference>
<evidence type="ECO:0000256" key="1">
    <source>
        <dbReference type="SAM" id="MobiDB-lite"/>
    </source>
</evidence>
<keyword evidence="3" id="KW-1185">Reference proteome</keyword>